<proteinExistence type="predicted"/>
<evidence type="ECO:0008006" key="3">
    <source>
        <dbReference type="Google" id="ProtNLM"/>
    </source>
</evidence>
<organism evidence="1 2">
    <name type="scientific">Candidatus Cytomitobacter indipagum</name>
    <dbReference type="NCBI Taxonomy" id="2601575"/>
    <lineage>
        <taxon>Bacteria</taxon>
        <taxon>Pseudomonadati</taxon>
        <taxon>Pseudomonadota</taxon>
        <taxon>Alphaproteobacteria</taxon>
        <taxon>Holosporales</taxon>
        <taxon>Holosporaceae</taxon>
        <taxon>Candidatus Cytomitobacter</taxon>
    </lineage>
</organism>
<dbReference type="AlphaFoldDB" id="A0A5C0UDQ9"/>
<dbReference type="EMBL" id="CP043315">
    <property type="protein sequence ID" value="QEK38176.1"/>
    <property type="molecule type" value="Genomic_DNA"/>
</dbReference>
<evidence type="ECO:0000313" key="2">
    <source>
        <dbReference type="Proteomes" id="UP000325155"/>
    </source>
</evidence>
<reference evidence="1 2" key="1">
    <citation type="submission" date="2019-08" db="EMBL/GenBank/DDBJ databases">
        <title>Highly reduced genomes of protist endosymbionts show evolutionary convergence.</title>
        <authorList>
            <person name="George E."/>
            <person name="Husnik F."/>
            <person name="Tashyreva D."/>
            <person name="Prokopchuk G."/>
            <person name="Horak A."/>
            <person name="Kwong W.K."/>
            <person name="Lukes J."/>
            <person name="Keeling P.J."/>
        </authorList>
    </citation>
    <scope>NUCLEOTIDE SEQUENCE [LARGE SCALE GENOMIC DNA]</scope>
    <source>
        <strain evidence="1">1605</strain>
    </source>
</reference>
<dbReference type="KEGG" id="cip:FZC35_02210"/>
<dbReference type="Gene3D" id="3.80.10.10">
    <property type="entry name" value="Ribonuclease Inhibitor"/>
    <property type="match status" value="1"/>
</dbReference>
<accession>A0A5C0UDQ9</accession>
<protein>
    <recommendedName>
        <fullName evidence="3">Leucine-rich repeat domain-containing protein</fullName>
    </recommendedName>
</protein>
<name>A0A5C0UDQ9_9PROT</name>
<dbReference type="InterPro" id="IPR032675">
    <property type="entry name" value="LRR_dom_sf"/>
</dbReference>
<dbReference type="Proteomes" id="UP000325155">
    <property type="component" value="Chromosome"/>
</dbReference>
<sequence>MFCHVHCAKKVSMMKYSKILQLFSMICIADIRSRKELFDKCASEIKSYNMANLEKLRTKEGYQECLEIAGREEALKRYYAYQIRKIENNPSPYGYNKSDLDTIYNDIKKHDEKFGLSSGIDAFYIFYVILEDAFDFRKHMTLIKANTECGDYNISLHELQLEYIPGAILNCLKNLESISLYIGGNKLTELPKEICNLSLRSFNYIGHGGNDENLIANSDPAVKEWFDRGCKAL</sequence>
<evidence type="ECO:0000313" key="1">
    <source>
        <dbReference type="EMBL" id="QEK38176.1"/>
    </source>
</evidence>
<keyword evidence="2" id="KW-1185">Reference proteome</keyword>
<gene>
    <name evidence="1" type="ORF">FZC35_02210</name>
</gene>